<evidence type="ECO:0000313" key="2">
    <source>
        <dbReference type="Proteomes" id="UP000265354"/>
    </source>
</evidence>
<evidence type="ECO:0000313" key="1">
    <source>
        <dbReference type="EMBL" id="GBP99749.1"/>
    </source>
</evidence>
<dbReference type="EMBL" id="BGZL01000003">
    <property type="protein sequence ID" value="GBP99749.1"/>
    <property type="molecule type" value="Genomic_DNA"/>
</dbReference>
<reference evidence="1 2" key="1">
    <citation type="submission" date="2018-07" db="EMBL/GenBank/DDBJ databases">
        <title>Whole Genome Shotgun Sequence of Streptomyces spongiicola strain 531S.</title>
        <authorList>
            <person name="Dohra H."/>
            <person name="Kodani S."/>
        </authorList>
    </citation>
    <scope>NUCLEOTIDE SEQUENCE [LARGE SCALE GENOMIC DNA]</scope>
    <source>
        <strain evidence="1 2">531S</strain>
    </source>
</reference>
<gene>
    <name evidence="1" type="ORF">SSP531S_11460</name>
</gene>
<dbReference type="RefSeq" id="WP_216365053.1">
    <property type="nucleotide sequence ID" value="NZ_BGZL01000003.1"/>
</dbReference>
<dbReference type="Proteomes" id="UP000265354">
    <property type="component" value="Unassembled WGS sequence"/>
</dbReference>
<accession>A0A388SVH2</accession>
<protein>
    <submittedName>
        <fullName evidence="1">NAD-dependent epimerase/dehydratase family protein</fullName>
    </submittedName>
</protein>
<dbReference type="AlphaFoldDB" id="A0A388SVH2"/>
<name>A0A388SVH2_9ACTN</name>
<comment type="caution">
    <text evidence="1">The sequence shown here is derived from an EMBL/GenBank/DDBJ whole genome shotgun (WGS) entry which is preliminary data.</text>
</comment>
<proteinExistence type="predicted"/>
<sequence length="73" mass="8056">MSDLRTACVLATGGDTQPAWAPDKLLLDHGVQQRTELPLWRTHAGVWRIESTRAQAAGLLCRSPAETARDTWT</sequence>
<organism evidence="1 2">
    <name type="scientific">Streptomyces spongiicola</name>
    <dbReference type="NCBI Taxonomy" id="1690221"/>
    <lineage>
        <taxon>Bacteria</taxon>
        <taxon>Bacillati</taxon>
        <taxon>Actinomycetota</taxon>
        <taxon>Actinomycetes</taxon>
        <taxon>Kitasatosporales</taxon>
        <taxon>Streptomycetaceae</taxon>
        <taxon>Streptomyces</taxon>
    </lineage>
</organism>